<protein>
    <recommendedName>
        <fullName evidence="6">MFS-type drug efflux transporter P55</fullName>
    </recommendedName>
</protein>
<feature type="transmembrane region" description="Helical" evidence="8">
    <location>
        <begin position="217"/>
        <end position="234"/>
    </location>
</feature>
<evidence type="ECO:0000256" key="3">
    <source>
        <dbReference type="ARBA" id="ARBA00022692"/>
    </source>
</evidence>
<reference evidence="10 11" key="1">
    <citation type="journal article" date="2023" name="IMA Fungus">
        <title>Comparative genomic study of the Penicillium genus elucidates a diverse pangenome and 15 lateral gene transfer events.</title>
        <authorList>
            <person name="Petersen C."/>
            <person name="Sorensen T."/>
            <person name="Nielsen M.R."/>
            <person name="Sondergaard T.E."/>
            <person name="Sorensen J.L."/>
            <person name="Fitzpatrick D.A."/>
            <person name="Frisvad J.C."/>
            <person name="Nielsen K.L."/>
        </authorList>
    </citation>
    <scope>NUCLEOTIDE SEQUENCE [LARGE SCALE GENOMIC DNA]</scope>
    <source>
        <strain evidence="10 11">IBT 35679</strain>
    </source>
</reference>
<evidence type="ECO:0000256" key="4">
    <source>
        <dbReference type="ARBA" id="ARBA00022989"/>
    </source>
</evidence>
<dbReference type="GO" id="GO:0015174">
    <property type="term" value="F:basic amino acid transmembrane transporter activity"/>
    <property type="evidence" value="ECO:0007669"/>
    <property type="project" value="TreeGrafter"/>
</dbReference>
<feature type="transmembrane region" description="Helical" evidence="8">
    <location>
        <begin position="475"/>
        <end position="498"/>
    </location>
</feature>
<evidence type="ECO:0000256" key="1">
    <source>
        <dbReference type="ARBA" id="ARBA00004127"/>
    </source>
</evidence>
<dbReference type="Gene3D" id="1.20.1250.20">
    <property type="entry name" value="MFS general substrate transporter like domains"/>
    <property type="match status" value="1"/>
</dbReference>
<dbReference type="PROSITE" id="PS50850">
    <property type="entry name" value="MFS"/>
    <property type="match status" value="1"/>
</dbReference>
<keyword evidence="3 8" id="KW-0812">Transmembrane</keyword>
<evidence type="ECO:0000256" key="2">
    <source>
        <dbReference type="ARBA" id="ARBA00022448"/>
    </source>
</evidence>
<feature type="transmembrane region" description="Helical" evidence="8">
    <location>
        <begin position="147"/>
        <end position="166"/>
    </location>
</feature>
<dbReference type="AlphaFoldDB" id="A0AAD6CS69"/>
<feature type="transmembrane region" description="Helical" evidence="8">
    <location>
        <begin position="115"/>
        <end position="135"/>
    </location>
</feature>
<name>A0AAD6CS69_9EURO</name>
<evidence type="ECO:0000313" key="11">
    <source>
        <dbReference type="Proteomes" id="UP001220324"/>
    </source>
</evidence>
<evidence type="ECO:0000256" key="6">
    <source>
        <dbReference type="ARBA" id="ARBA00044273"/>
    </source>
</evidence>
<organism evidence="10 11">
    <name type="scientific">Penicillium frequentans</name>
    <dbReference type="NCBI Taxonomy" id="3151616"/>
    <lineage>
        <taxon>Eukaryota</taxon>
        <taxon>Fungi</taxon>
        <taxon>Dikarya</taxon>
        <taxon>Ascomycota</taxon>
        <taxon>Pezizomycotina</taxon>
        <taxon>Eurotiomycetes</taxon>
        <taxon>Eurotiomycetidae</taxon>
        <taxon>Eurotiales</taxon>
        <taxon>Aspergillaceae</taxon>
        <taxon>Penicillium</taxon>
    </lineage>
</organism>
<keyword evidence="5 8" id="KW-0472">Membrane</keyword>
<feature type="transmembrane region" description="Helical" evidence="8">
    <location>
        <begin position="315"/>
        <end position="334"/>
    </location>
</feature>
<feature type="transmembrane region" description="Helical" evidence="8">
    <location>
        <begin position="178"/>
        <end position="197"/>
    </location>
</feature>
<gene>
    <name evidence="10" type="ORF">N7494_009293</name>
</gene>
<dbReference type="Proteomes" id="UP001220324">
    <property type="component" value="Unassembled WGS sequence"/>
</dbReference>
<evidence type="ECO:0000256" key="7">
    <source>
        <dbReference type="SAM" id="MobiDB-lite"/>
    </source>
</evidence>
<dbReference type="InterPro" id="IPR020846">
    <property type="entry name" value="MFS_dom"/>
</dbReference>
<dbReference type="SUPFAM" id="SSF103473">
    <property type="entry name" value="MFS general substrate transporter"/>
    <property type="match status" value="1"/>
</dbReference>
<feature type="transmembrane region" description="Helical" evidence="8">
    <location>
        <begin position="376"/>
        <end position="397"/>
    </location>
</feature>
<feature type="transmembrane region" description="Helical" evidence="8">
    <location>
        <begin position="90"/>
        <end position="108"/>
    </location>
</feature>
<keyword evidence="11" id="KW-1185">Reference proteome</keyword>
<comment type="caution">
    <text evidence="10">The sequence shown here is derived from an EMBL/GenBank/DDBJ whole genome shotgun (WGS) entry which is preliminary data.</text>
</comment>
<feature type="transmembrane region" description="Helical" evidence="8">
    <location>
        <begin position="50"/>
        <end position="70"/>
    </location>
</feature>
<proteinExistence type="predicted"/>
<feature type="region of interest" description="Disordered" evidence="7">
    <location>
        <begin position="505"/>
        <end position="528"/>
    </location>
</feature>
<dbReference type="PANTHER" id="PTHR23501">
    <property type="entry name" value="MAJOR FACILITATOR SUPERFAMILY"/>
    <property type="match status" value="1"/>
</dbReference>
<evidence type="ECO:0000313" key="10">
    <source>
        <dbReference type="EMBL" id="KAJ5532741.1"/>
    </source>
</evidence>
<accession>A0AAD6CS69</accession>
<feature type="transmembrane region" description="Helical" evidence="8">
    <location>
        <begin position="409"/>
        <end position="428"/>
    </location>
</feature>
<dbReference type="Pfam" id="PF07690">
    <property type="entry name" value="MFS_1"/>
    <property type="match status" value="1"/>
</dbReference>
<dbReference type="InterPro" id="IPR005829">
    <property type="entry name" value="Sugar_transporter_CS"/>
</dbReference>
<evidence type="ECO:0000256" key="8">
    <source>
        <dbReference type="SAM" id="Phobius"/>
    </source>
</evidence>
<feature type="transmembrane region" description="Helical" evidence="8">
    <location>
        <begin position="346"/>
        <end position="364"/>
    </location>
</feature>
<dbReference type="PROSITE" id="PS00216">
    <property type="entry name" value="SUGAR_TRANSPORT_1"/>
    <property type="match status" value="1"/>
</dbReference>
<keyword evidence="4 8" id="KW-1133">Transmembrane helix</keyword>
<dbReference type="InterPro" id="IPR011701">
    <property type="entry name" value="MFS"/>
</dbReference>
<sequence>MATEETPLVSPHPEERALTWRVIAAILSGTIASFVAAADSTITSTLSSTIAGEFHSLAIISWLGAGYLIGQAATQPLTGKLSDIFGRKPSFIFATLVFTLGNLTCGFARTRTMLILGRVIAGIGGGGCSSIATYISSDRIPPRYRGIWHSMSIIAFTGGMGCGAVVGGAVNDALGWRWAFIMLAPISVTAGTCMAIFLPQEEMGNTSFRLRLRRIDYGGSVTLVSSLALFLIYVNSEERQSIVPLFLAALLFAIFLTIELRFAKEPIIPLTVLGQPTVLAACLCTAFMSMTIYTLMYYVPLYLQLRGHSTSQTGVLLLPEPIGGGLGSFTVGLVTSLSGKYGIWKVNQPMCIVIGSVGIATLSLHSPPVLAMIYQFVYGFGYGGLLTVLLLALLSAIPHELQATSTSVLLTFRSIGPTIGLSVAGVLFRNRLNQPAADPNEQGQIALPNSTISYQQLHQFHADYNSDQFQARHMYALHGTFQLAAAFAIVGFTCAMFIKNHKLSSSLQKRENTGPQAENDVAQEPEPV</sequence>
<dbReference type="GO" id="GO:0012505">
    <property type="term" value="C:endomembrane system"/>
    <property type="evidence" value="ECO:0007669"/>
    <property type="project" value="UniProtKB-SubCell"/>
</dbReference>
<dbReference type="InterPro" id="IPR036259">
    <property type="entry name" value="MFS_trans_sf"/>
</dbReference>
<comment type="subcellular location">
    <subcellularLocation>
        <location evidence="1">Endomembrane system</location>
        <topology evidence="1">Multi-pass membrane protein</topology>
    </subcellularLocation>
</comment>
<dbReference type="EMBL" id="JAQIZZ010000007">
    <property type="protein sequence ID" value="KAJ5532741.1"/>
    <property type="molecule type" value="Genomic_DNA"/>
</dbReference>
<dbReference type="GO" id="GO:0000329">
    <property type="term" value="C:fungal-type vacuole membrane"/>
    <property type="evidence" value="ECO:0007669"/>
    <property type="project" value="TreeGrafter"/>
</dbReference>
<feature type="domain" description="Major facilitator superfamily (MFS) profile" evidence="9">
    <location>
        <begin position="25"/>
        <end position="503"/>
    </location>
</feature>
<dbReference type="PANTHER" id="PTHR23501:SF191">
    <property type="entry name" value="VACUOLAR BASIC AMINO ACID TRANSPORTER 4"/>
    <property type="match status" value="1"/>
</dbReference>
<evidence type="ECO:0000256" key="5">
    <source>
        <dbReference type="ARBA" id="ARBA00023136"/>
    </source>
</evidence>
<feature type="transmembrane region" description="Helical" evidence="8">
    <location>
        <begin position="241"/>
        <end position="258"/>
    </location>
</feature>
<keyword evidence="2" id="KW-0813">Transport</keyword>
<feature type="transmembrane region" description="Helical" evidence="8">
    <location>
        <begin position="20"/>
        <end position="38"/>
    </location>
</feature>
<feature type="transmembrane region" description="Helical" evidence="8">
    <location>
        <begin position="278"/>
        <end position="303"/>
    </location>
</feature>
<evidence type="ECO:0000259" key="9">
    <source>
        <dbReference type="PROSITE" id="PS50850"/>
    </source>
</evidence>